<accession>A0A1N6VGP3</accession>
<dbReference type="EMBL" id="FTNO01000001">
    <property type="protein sequence ID" value="SIQ76908.1"/>
    <property type="molecule type" value="Genomic_DNA"/>
</dbReference>
<dbReference type="Proteomes" id="UP000186914">
    <property type="component" value="Unassembled WGS sequence"/>
</dbReference>
<reference evidence="2" key="1">
    <citation type="submission" date="2017-01" db="EMBL/GenBank/DDBJ databases">
        <authorList>
            <person name="Varghese N."/>
            <person name="Submissions S."/>
        </authorList>
    </citation>
    <scope>NUCLEOTIDE SEQUENCE [LARGE SCALE GENOMIC DNA]</scope>
    <source>
        <strain evidence="2">CGMCC 1.7737</strain>
    </source>
</reference>
<protein>
    <submittedName>
        <fullName evidence="1">Uncharacterized protein</fullName>
    </submittedName>
</protein>
<organism evidence="1 2">
    <name type="scientific">Haladaptatus litoreus</name>
    <dbReference type="NCBI Taxonomy" id="553468"/>
    <lineage>
        <taxon>Archaea</taxon>
        <taxon>Methanobacteriati</taxon>
        <taxon>Methanobacteriota</taxon>
        <taxon>Stenosarchaea group</taxon>
        <taxon>Halobacteria</taxon>
        <taxon>Halobacteriales</taxon>
        <taxon>Haladaptataceae</taxon>
        <taxon>Haladaptatus</taxon>
    </lineage>
</organism>
<evidence type="ECO:0000313" key="1">
    <source>
        <dbReference type="EMBL" id="SIQ76908.1"/>
    </source>
</evidence>
<name>A0A1N6VGP3_9EURY</name>
<sequence length="59" mass="6763">MTPDSLRNVGVVSMMMKARIHGGEQVECDDFEETNRGIVLKIGNRCSWIRSVRKIRVRS</sequence>
<keyword evidence="2" id="KW-1185">Reference proteome</keyword>
<evidence type="ECO:0000313" key="2">
    <source>
        <dbReference type="Proteomes" id="UP000186914"/>
    </source>
</evidence>
<dbReference type="AlphaFoldDB" id="A0A1N6VGP3"/>
<proteinExistence type="predicted"/>
<gene>
    <name evidence="1" type="ORF">SAMN05421858_0347</name>
</gene>